<keyword evidence="3" id="KW-1185">Reference proteome</keyword>
<evidence type="ECO:0000256" key="1">
    <source>
        <dbReference type="SAM" id="Phobius"/>
    </source>
</evidence>
<dbReference type="EMBL" id="KB468168">
    <property type="protein sequence ID" value="PCH45008.1"/>
    <property type="molecule type" value="Genomic_DNA"/>
</dbReference>
<feature type="transmembrane region" description="Helical" evidence="1">
    <location>
        <begin position="163"/>
        <end position="182"/>
    </location>
</feature>
<evidence type="ECO:0000313" key="2">
    <source>
        <dbReference type="EMBL" id="PCH45008.1"/>
    </source>
</evidence>
<dbReference type="OrthoDB" id="3186354at2759"/>
<dbReference type="STRING" id="742152.A0A2H3K4B0"/>
<keyword evidence="1" id="KW-0812">Transmembrane</keyword>
<dbReference type="AlphaFoldDB" id="A0A2H3K4B0"/>
<name>A0A2H3K4B0_WOLCO</name>
<feature type="transmembrane region" description="Helical" evidence="1">
    <location>
        <begin position="100"/>
        <end position="121"/>
    </location>
</feature>
<proteinExistence type="predicted"/>
<accession>A0A2H3K4B0</accession>
<feature type="transmembrane region" description="Helical" evidence="1">
    <location>
        <begin position="20"/>
        <end position="37"/>
    </location>
</feature>
<gene>
    <name evidence="2" type="ORF">WOLCODRAFT_19306</name>
</gene>
<feature type="transmembrane region" description="Helical" evidence="1">
    <location>
        <begin position="133"/>
        <end position="151"/>
    </location>
</feature>
<protein>
    <submittedName>
        <fullName evidence="2">Uncharacterized protein</fullName>
    </submittedName>
</protein>
<dbReference type="Proteomes" id="UP000218811">
    <property type="component" value="Unassembled WGS sequence"/>
</dbReference>
<feature type="transmembrane region" description="Helical" evidence="1">
    <location>
        <begin position="49"/>
        <end position="80"/>
    </location>
</feature>
<evidence type="ECO:0000313" key="3">
    <source>
        <dbReference type="Proteomes" id="UP000218811"/>
    </source>
</evidence>
<sequence length="207" mass="23013">MARISLPHAHLASAILESVLYGTLLMLAGASVAFLAKPLKYRLHHAAPYIFPMFIVTLGILIISTIHWSLSIVMLFRMFASLQEDAITTASSYSTHSRPFFVASVCMEVSCIIVADALLIYRLWIIWDRRLSAAVFPICSLTGCLSVAATVEHNRQGKWLLSAFIFEIWSWTLFFGLSYITYPNLATVAQGSITAHWALVNANGHIH</sequence>
<organism evidence="2 3">
    <name type="scientific">Wolfiporia cocos (strain MD-104)</name>
    <name type="common">Brown rot fungus</name>
    <dbReference type="NCBI Taxonomy" id="742152"/>
    <lineage>
        <taxon>Eukaryota</taxon>
        <taxon>Fungi</taxon>
        <taxon>Dikarya</taxon>
        <taxon>Basidiomycota</taxon>
        <taxon>Agaricomycotina</taxon>
        <taxon>Agaricomycetes</taxon>
        <taxon>Polyporales</taxon>
        <taxon>Phaeolaceae</taxon>
        <taxon>Wolfiporia</taxon>
    </lineage>
</organism>
<keyword evidence="1" id="KW-0472">Membrane</keyword>
<reference evidence="2 3" key="1">
    <citation type="journal article" date="2012" name="Science">
        <title>The Paleozoic origin of enzymatic lignin decomposition reconstructed from 31 fungal genomes.</title>
        <authorList>
            <person name="Floudas D."/>
            <person name="Binder M."/>
            <person name="Riley R."/>
            <person name="Barry K."/>
            <person name="Blanchette R.A."/>
            <person name="Henrissat B."/>
            <person name="Martinez A.T."/>
            <person name="Otillar R."/>
            <person name="Spatafora J.W."/>
            <person name="Yadav J.S."/>
            <person name="Aerts A."/>
            <person name="Benoit I."/>
            <person name="Boyd A."/>
            <person name="Carlson A."/>
            <person name="Copeland A."/>
            <person name="Coutinho P.M."/>
            <person name="de Vries R.P."/>
            <person name="Ferreira P."/>
            <person name="Findley K."/>
            <person name="Foster B."/>
            <person name="Gaskell J."/>
            <person name="Glotzer D."/>
            <person name="Gorecki P."/>
            <person name="Heitman J."/>
            <person name="Hesse C."/>
            <person name="Hori C."/>
            <person name="Igarashi K."/>
            <person name="Jurgens J.A."/>
            <person name="Kallen N."/>
            <person name="Kersten P."/>
            <person name="Kohler A."/>
            <person name="Kuees U."/>
            <person name="Kumar T.K.A."/>
            <person name="Kuo A."/>
            <person name="LaButti K."/>
            <person name="Larrondo L.F."/>
            <person name="Lindquist E."/>
            <person name="Ling A."/>
            <person name="Lombard V."/>
            <person name="Lucas S."/>
            <person name="Lundell T."/>
            <person name="Martin R."/>
            <person name="McLaughlin D.J."/>
            <person name="Morgenstern I."/>
            <person name="Morin E."/>
            <person name="Murat C."/>
            <person name="Nagy L.G."/>
            <person name="Nolan M."/>
            <person name="Ohm R.A."/>
            <person name="Patyshakuliyeva A."/>
            <person name="Rokas A."/>
            <person name="Ruiz-Duenas F.J."/>
            <person name="Sabat G."/>
            <person name="Salamov A."/>
            <person name="Samejima M."/>
            <person name="Schmutz J."/>
            <person name="Slot J.C."/>
            <person name="St John F."/>
            <person name="Stenlid J."/>
            <person name="Sun H."/>
            <person name="Sun S."/>
            <person name="Syed K."/>
            <person name="Tsang A."/>
            <person name="Wiebenga A."/>
            <person name="Young D."/>
            <person name="Pisabarro A."/>
            <person name="Eastwood D.C."/>
            <person name="Martin F."/>
            <person name="Cullen D."/>
            <person name="Grigoriev I.V."/>
            <person name="Hibbett D.S."/>
        </authorList>
    </citation>
    <scope>NUCLEOTIDE SEQUENCE [LARGE SCALE GENOMIC DNA]</scope>
    <source>
        <strain evidence="2 3">MD-104</strain>
    </source>
</reference>
<keyword evidence="1" id="KW-1133">Transmembrane helix</keyword>